<organism evidence="2 3">
    <name type="scientific">Vibrio sinaloensis DSM 21326</name>
    <dbReference type="NCBI Taxonomy" id="945550"/>
    <lineage>
        <taxon>Bacteria</taxon>
        <taxon>Pseudomonadati</taxon>
        <taxon>Pseudomonadota</taxon>
        <taxon>Gammaproteobacteria</taxon>
        <taxon>Vibrionales</taxon>
        <taxon>Vibrionaceae</taxon>
        <taxon>Vibrio</taxon>
        <taxon>Vibrio oreintalis group</taxon>
    </lineage>
</organism>
<evidence type="ECO:0000313" key="2">
    <source>
        <dbReference type="EMBL" id="EGA68298.1"/>
    </source>
</evidence>
<comment type="caution">
    <text evidence="2">The sequence shown here is derived from an EMBL/GenBank/DDBJ whole genome shotgun (WGS) entry which is preliminary data.</text>
</comment>
<proteinExistence type="predicted"/>
<accession>E8MCD0</accession>
<evidence type="ECO:0008006" key="4">
    <source>
        <dbReference type="Google" id="ProtNLM"/>
    </source>
</evidence>
<protein>
    <recommendedName>
        <fullName evidence="4">DUF2474 domain-containing protein</fullName>
    </recommendedName>
</protein>
<sequence length="35" mass="4085">MKRQTAIQWGWFVALWLVSIASLTLLASLIRWVLL</sequence>
<name>E8MCD0_PHOS4</name>
<gene>
    <name evidence="2" type="ORF">VISI1226_18531</name>
</gene>
<dbReference type="Proteomes" id="UP000006228">
    <property type="component" value="Unassembled WGS sequence"/>
</dbReference>
<keyword evidence="1" id="KW-1133">Transmembrane helix</keyword>
<dbReference type="EMBL" id="AEVT01000108">
    <property type="protein sequence ID" value="EGA68298.1"/>
    <property type="molecule type" value="Genomic_DNA"/>
</dbReference>
<keyword evidence="1" id="KW-0472">Membrane</keyword>
<evidence type="ECO:0000256" key="1">
    <source>
        <dbReference type="SAM" id="Phobius"/>
    </source>
</evidence>
<evidence type="ECO:0000313" key="3">
    <source>
        <dbReference type="Proteomes" id="UP000006228"/>
    </source>
</evidence>
<keyword evidence="1" id="KW-0812">Transmembrane</keyword>
<reference evidence="2 3" key="1">
    <citation type="journal article" date="2012" name="Int. J. Syst. Evol. Microbiol.">
        <title>Vibrio caribbeanicus sp. nov., isolated from the marine sponge Scleritoderma cyanea.</title>
        <authorList>
            <person name="Hoffmann M."/>
            <person name="Monday S.R."/>
            <person name="Allard M.W."/>
            <person name="Strain E.A."/>
            <person name="Whittaker P."/>
            <person name="Naum M."/>
            <person name="McCarthy P.J."/>
            <person name="Lopez J.V."/>
            <person name="Fischer M."/>
            <person name="Brown E.W."/>
        </authorList>
    </citation>
    <scope>NUCLEOTIDE SEQUENCE [LARGE SCALE GENOMIC DNA]</scope>
    <source>
        <strain evidence="3">DSMZ 21326</strain>
    </source>
</reference>
<feature type="transmembrane region" description="Helical" evidence="1">
    <location>
        <begin position="12"/>
        <end position="34"/>
    </location>
</feature>
<dbReference type="AlphaFoldDB" id="E8MCD0"/>